<comment type="caution">
    <text evidence="7">The sequence shown here is derived from an EMBL/GenBank/DDBJ whole genome shotgun (WGS) entry which is preliminary data.</text>
</comment>
<gene>
    <name evidence="7" type="ORF">HKX02_19625</name>
</gene>
<evidence type="ECO:0000313" key="8">
    <source>
        <dbReference type="Proteomes" id="UP000574931"/>
    </source>
</evidence>
<reference evidence="7 8" key="1">
    <citation type="submission" date="2020-05" db="EMBL/GenBank/DDBJ databases">
        <title>Draft Genome Sequence of Ochrobactrum soli Isolated from Stable Fly Gut.</title>
        <authorList>
            <person name="Pileggi M.T."/>
            <person name="Vazhakkala L.J."/>
            <person name="Wong C.N."/>
        </authorList>
    </citation>
    <scope>NUCLEOTIDE SEQUENCE [LARGE SCALE GENOMIC DNA]</scope>
    <source>
        <strain evidence="7 8">MTP-C0764</strain>
    </source>
</reference>
<evidence type="ECO:0000256" key="5">
    <source>
        <dbReference type="RuleBase" id="RU362026"/>
    </source>
</evidence>
<keyword evidence="3 7" id="KW-0808">Transferase</keyword>
<dbReference type="GO" id="GO:0005737">
    <property type="term" value="C:cytoplasm"/>
    <property type="evidence" value="ECO:0007669"/>
    <property type="project" value="TreeGrafter"/>
</dbReference>
<dbReference type="SUPFAM" id="SSF53335">
    <property type="entry name" value="S-adenosyl-L-methionine-dependent methyltransferases"/>
    <property type="match status" value="1"/>
</dbReference>
<keyword evidence="8" id="KW-1185">Reference proteome</keyword>
<dbReference type="Proteomes" id="UP000574931">
    <property type="component" value="Unassembled WGS sequence"/>
</dbReference>
<dbReference type="EMBL" id="JABFCY010000014">
    <property type="protein sequence ID" value="NNU62448.1"/>
    <property type="molecule type" value="Genomic_DNA"/>
</dbReference>
<dbReference type="InterPro" id="IPR002941">
    <property type="entry name" value="DNA_methylase_N4/N6"/>
</dbReference>
<protein>
    <recommendedName>
        <fullName evidence="5">Methyltransferase</fullName>
        <ecNumber evidence="5">2.1.1.-</ecNumber>
    </recommendedName>
</protein>
<dbReference type="GO" id="GO:0003677">
    <property type="term" value="F:DNA binding"/>
    <property type="evidence" value="ECO:0007669"/>
    <property type="project" value="InterPro"/>
</dbReference>
<dbReference type="InterPro" id="IPR002052">
    <property type="entry name" value="DNA_methylase_N6_adenine_CS"/>
</dbReference>
<evidence type="ECO:0000256" key="1">
    <source>
        <dbReference type="ARBA" id="ARBA00006594"/>
    </source>
</evidence>
<accession>A0A849KW20</accession>
<dbReference type="PANTHER" id="PTHR13370">
    <property type="entry name" value="RNA METHYLASE-RELATED"/>
    <property type="match status" value="1"/>
</dbReference>
<comment type="similarity">
    <text evidence="1 5">Belongs to the N(4)/N(6)-methyltransferase family.</text>
</comment>
<dbReference type="GO" id="GO:0009007">
    <property type="term" value="F:site-specific DNA-methyltransferase (adenine-specific) activity"/>
    <property type="evidence" value="ECO:0007669"/>
    <property type="project" value="UniProtKB-EC"/>
</dbReference>
<evidence type="ECO:0000256" key="2">
    <source>
        <dbReference type="ARBA" id="ARBA00022603"/>
    </source>
</evidence>
<dbReference type="AlphaFoldDB" id="A0A849KW20"/>
<name>A0A849KW20_9HYPH</name>
<dbReference type="PANTHER" id="PTHR13370:SF3">
    <property type="entry name" value="TRNA (GUANINE(10)-N2)-METHYLTRANSFERASE HOMOLOG"/>
    <property type="match status" value="1"/>
</dbReference>
<dbReference type="Pfam" id="PF01555">
    <property type="entry name" value="N6_N4_Mtase"/>
    <property type="match status" value="1"/>
</dbReference>
<keyword evidence="2 7" id="KW-0489">Methyltransferase</keyword>
<evidence type="ECO:0000259" key="6">
    <source>
        <dbReference type="Pfam" id="PF01555"/>
    </source>
</evidence>
<proteinExistence type="inferred from homology"/>
<dbReference type="PROSITE" id="PS00092">
    <property type="entry name" value="N6_MTASE"/>
    <property type="match status" value="1"/>
</dbReference>
<dbReference type="PRINTS" id="PR00508">
    <property type="entry name" value="S21N4MTFRASE"/>
</dbReference>
<comment type="catalytic activity">
    <reaction evidence="4">
        <text>a 2'-deoxyadenosine in DNA + S-adenosyl-L-methionine = an N(6)-methyl-2'-deoxyadenosine in DNA + S-adenosyl-L-homocysteine + H(+)</text>
        <dbReference type="Rhea" id="RHEA:15197"/>
        <dbReference type="Rhea" id="RHEA-COMP:12418"/>
        <dbReference type="Rhea" id="RHEA-COMP:12419"/>
        <dbReference type="ChEBI" id="CHEBI:15378"/>
        <dbReference type="ChEBI" id="CHEBI:57856"/>
        <dbReference type="ChEBI" id="CHEBI:59789"/>
        <dbReference type="ChEBI" id="CHEBI:90615"/>
        <dbReference type="ChEBI" id="CHEBI:90616"/>
        <dbReference type="EC" id="2.1.1.72"/>
    </reaction>
</comment>
<dbReference type="RefSeq" id="WP_171318897.1">
    <property type="nucleotide sequence ID" value="NZ_JABFCY010000014.1"/>
</dbReference>
<sequence>MSDYDPADDSRKSYEVAIAAKRERGDTHWPERLPYRRKEIVGNCTLYLGDCFEILPTLGKIDAVVTDPPYEFDTSGGGRLRSKRPNMDDIAAAGLDKGFDFTAFAGGQFGSAVFFAHNDQWADLLPYLASEFDRYAIVPWIKPNALPVANKHYRPDIEIYVHAWNVGFNPVGDLQQKKRFIFHPNGKDAGIAHPTVKPLPVMTKIIANVAGDTVLDPFMGSGTTGVACVRAGRSFIGIEQHEPFFDIACERIRNAGNQPDLLVAQPAPTAVPRQEGLL</sequence>
<dbReference type="InterPro" id="IPR001091">
    <property type="entry name" value="RM_Methyltransferase"/>
</dbReference>
<evidence type="ECO:0000256" key="4">
    <source>
        <dbReference type="ARBA" id="ARBA00047942"/>
    </source>
</evidence>
<evidence type="ECO:0000256" key="3">
    <source>
        <dbReference type="ARBA" id="ARBA00022679"/>
    </source>
</evidence>
<dbReference type="InterPro" id="IPR029063">
    <property type="entry name" value="SAM-dependent_MTases_sf"/>
</dbReference>
<evidence type="ECO:0000313" key="7">
    <source>
        <dbReference type="EMBL" id="NNU62448.1"/>
    </source>
</evidence>
<dbReference type="Gene3D" id="3.40.50.150">
    <property type="entry name" value="Vaccinia Virus protein VP39"/>
    <property type="match status" value="1"/>
</dbReference>
<dbReference type="EC" id="2.1.1.-" evidence="5"/>
<dbReference type="GO" id="GO:0008170">
    <property type="term" value="F:N-methyltransferase activity"/>
    <property type="evidence" value="ECO:0007669"/>
    <property type="project" value="InterPro"/>
</dbReference>
<feature type="domain" description="DNA methylase N-4/N-6" evidence="6">
    <location>
        <begin position="182"/>
        <end position="248"/>
    </location>
</feature>
<organism evidence="7 8">
    <name type="scientific">Ochrobactrum soli</name>
    <dbReference type="NCBI Taxonomy" id="2448455"/>
    <lineage>
        <taxon>Bacteria</taxon>
        <taxon>Pseudomonadati</taxon>
        <taxon>Pseudomonadota</taxon>
        <taxon>Alphaproteobacteria</taxon>
        <taxon>Hyphomicrobiales</taxon>
        <taxon>Brucellaceae</taxon>
        <taxon>Brucella/Ochrobactrum group</taxon>
        <taxon>Ochrobactrum</taxon>
    </lineage>
</organism>
<dbReference type="GO" id="GO:0032259">
    <property type="term" value="P:methylation"/>
    <property type="evidence" value="ECO:0007669"/>
    <property type="project" value="UniProtKB-KW"/>
</dbReference>